<dbReference type="CDD" id="cd01169">
    <property type="entry name" value="HMPP_kinase"/>
    <property type="match status" value="1"/>
</dbReference>
<dbReference type="RefSeq" id="WP_090679887.1">
    <property type="nucleotide sequence ID" value="NZ_FORU01000012.1"/>
</dbReference>
<sequence>MHEYRPFVMSIAGFDPSGGAGLLADCKTFENLNIYGLAIPTANTLQTEHDFHWLHWQKLHIVIDSLKTILTNYDVKVVKIGIVPNIAFLKKCVQTIKDRNKNIFIIWDPIIKSSSGFSFMESDNHIKLIEVIQEIDLITPNFSEIHQLIQEGDSALKKATVLSHYCAVLLKGGHNENAMGTDYLIQKGETICLLPTEQIYYSKHGSGCVLASAICSYIAKGFLLQQACIEAKNYIERFLNSNPTLLGYHD</sequence>
<dbReference type="InterPro" id="IPR004399">
    <property type="entry name" value="HMP/HMP-P_kinase_dom"/>
</dbReference>
<name>A0A1I3T093_9FLAO</name>
<dbReference type="SUPFAM" id="SSF53613">
    <property type="entry name" value="Ribokinase-like"/>
    <property type="match status" value="1"/>
</dbReference>
<dbReference type="InterPro" id="IPR013749">
    <property type="entry name" value="PM/HMP-P_kinase-1"/>
</dbReference>
<feature type="domain" description="Pyridoxamine kinase/Phosphomethylpyrimidine kinase" evidence="3">
    <location>
        <begin position="15"/>
        <end position="243"/>
    </location>
</feature>
<dbReference type="PANTHER" id="PTHR20858:SF17">
    <property type="entry name" value="HYDROXYMETHYLPYRIMIDINE_PHOSPHOMETHYLPYRIMIDINE KINASE THI20-RELATED"/>
    <property type="match status" value="1"/>
</dbReference>
<dbReference type="PANTHER" id="PTHR20858">
    <property type="entry name" value="PHOSPHOMETHYLPYRIMIDINE KINASE"/>
    <property type="match status" value="1"/>
</dbReference>
<comment type="pathway">
    <text evidence="1">Cofactor biosynthesis; thiamine diphosphate biosynthesis.</text>
</comment>
<dbReference type="STRING" id="1150112.SAMN04487893_11225"/>
<dbReference type="GO" id="GO:0008972">
    <property type="term" value="F:phosphomethylpyrimidine kinase activity"/>
    <property type="evidence" value="ECO:0007669"/>
    <property type="project" value="InterPro"/>
</dbReference>
<keyword evidence="4" id="KW-0418">Kinase</keyword>
<dbReference type="EMBL" id="FORU01000012">
    <property type="protein sequence ID" value="SFJ64484.1"/>
    <property type="molecule type" value="Genomic_DNA"/>
</dbReference>
<keyword evidence="4" id="KW-0808">Transferase</keyword>
<keyword evidence="5" id="KW-1185">Reference proteome</keyword>
<evidence type="ECO:0000313" key="5">
    <source>
        <dbReference type="Proteomes" id="UP000243887"/>
    </source>
</evidence>
<dbReference type="GO" id="GO:0009228">
    <property type="term" value="P:thiamine biosynthetic process"/>
    <property type="evidence" value="ECO:0007669"/>
    <property type="project" value="InterPro"/>
</dbReference>
<dbReference type="Gene3D" id="3.40.1190.20">
    <property type="match status" value="1"/>
</dbReference>
<evidence type="ECO:0000259" key="3">
    <source>
        <dbReference type="Pfam" id="PF08543"/>
    </source>
</evidence>
<protein>
    <recommendedName>
        <fullName evidence="2">hydroxymethylpyrimidine kinase</fullName>
        <ecNumber evidence="2">2.7.1.49</ecNumber>
    </recommendedName>
</protein>
<proteinExistence type="predicted"/>
<organism evidence="4 5">
    <name type="scientific">Myroides guanonis</name>
    <dbReference type="NCBI Taxonomy" id="1150112"/>
    <lineage>
        <taxon>Bacteria</taxon>
        <taxon>Pseudomonadati</taxon>
        <taxon>Bacteroidota</taxon>
        <taxon>Flavobacteriia</taxon>
        <taxon>Flavobacteriales</taxon>
        <taxon>Flavobacteriaceae</taxon>
        <taxon>Myroides</taxon>
    </lineage>
</organism>
<evidence type="ECO:0000256" key="1">
    <source>
        <dbReference type="ARBA" id="ARBA00004948"/>
    </source>
</evidence>
<dbReference type="AlphaFoldDB" id="A0A1I3T093"/>
<evidence type="ECO:0000313" key="4">
    <source>
        <dbReference type="EMBL" id="SFJ64484.1"/>
    </source>
</evidence>
<dbReference type="GO" id="GO:0005829">
    <property type="term" value="C:cytosol"/>
    <property type="evidence" value="ECO:0007669"/>
    <property type="project" value="TreeGrafter"/>
</dbReference>
<dbReference type="OrthoDB" id="9810880at2"/>
<accession>A0A1I3T093</accession>
<dbReference type="EC" id="2.7.1.49" evidence="2"/>
<gene>
    <name evidence="4" type="ORF">SAMN04487893_11225</name>
</gene>
<reference evidence="5" key="1">
    <citation type="submission" date="2016-10" db="EMBL/GenBank/DDBJ databases">
        <authorList>
            <person name="Varghese N."/>
            <person name="Submissions S."/>
        </authorList>
    </citation>
    <scope>NUCLEOTIDE SEQUENCE [LARGE SCALE GENOMIC DNA]</scope>
    <source>
        <strain evidence="5">DSM 26542</strain>
    </source>
</reference>
<evidence type="ECO:0000256" key="2">
    <source>
        <dbReference type="ARBA" id="ARBA00012135"/>
    </source>
</evidence>
<dbReference type="Proteomes" id="UP000243887">
    <property type="component" value="Unassembled WGS sequence"/>
</dbReference>
<dbReference type="GO" id="GO:0008902">
    <property type="term" value="F:hydroxymethylpyrimidine kinase activity"/>
    <property type="evidence" value="ECO:0007669"/>
    <property type="project" value="UniProtKB-EC"/>
</dbReference>
<dbReference type="Pfam" id="PF08543">
    <property type="entry name" value="Phos_pyr_kin"/>
    <property type="match status" value="1"/>
</dbReference>
<dbReference type="InterPro" id="IPR029056">
    <property type="entry name" value="Ribokinase-like"/>
</dbReference>